<dbReference type="Proteomes" id="UP001145087">
    <property type="component" value="Unassembled WGS sequence"/>
</dbReference>
<keyword evidence="1" id="KW-0812">Transmembrane</keyword>
<name>A0A9X3F774_9BACT</name>
<organism evidence="2 3">
    <name type="scientific">Draconibacterium aestuarii</name>
    <dbReference type="NCBI Taxonomy" id="2998507"/>
    <lineage>
        <taxon>Bacteria</taxon>
        <taxon>Pseudomonadati</taxon>
        <taxon>Bacteroidota</taxon>
        <taxon>Bacteroidia</taxon>
        <taxon>Marinilabiliales</taxon>
        <taxon>Prolixibacteraceae</taxon>
        <taxon>Draconibacterium</taxon>
    </lineage>
</organism>
<feature type="transmembrane region" description="Helical" evidence="1">
    <location>
        <begin position="174"/>
        <end position="203"/>
    </location>
</feature>
<feature type="transmembrane region" description="Helical" evidence="1">
    <location>
        <begin position="7"/>
        <end position="25"/>
    </location>
</feature>
<feature type="transmembrane region" description="Helical" evidence="1">
    <location>
        <begin position="284"/>
        <end position="308"/>
    </location>
</feature>
<feature type="transmembrane region" description="Helical" evidence="1">
    <location>
        <begin position="532"/>
        <end position="550"/>
    </location>
</feature>
<dbReference type="Pfam" id="PF11028">
    <property type="entry name" value="TMEM260-like"/>
    <property type="match status" value="1"/>
</dbReference>
<dbReference type="InterPro" id="IPR052724">
    <property type="entry name" value="GT117_domain-containing"/>
</dbReference>
<sequence length="1029" mass="117448">MKQYKLFNNVFGWVSFLIAAITYLLTIEPTTSFWDCGEFITTAFKFEVGHPPGAPIFMIVGRFFTMFGGPENAAKMINVLSALASAGTILFLFWSITHLAKKLLVKIDEVSLGQIIAIMASGLVGALAYTFSDTFWFSAVEGEVYASSSLLTALVFWAILKWEDVADEPYANRWLIFIAYVIGLSIGVHLLNLLAIPAIVFVYYFRKHEVTRKGFIRALIISVVLLGGIMYGIIPGFVNIGSWFELLFVNSFGLPFHSGALFYAVALTAALAFAIVYTHKKHKVVLNTILLGVAVILIGYSSFAIIIIRSAAAPPMDQNSPNDTFSLLGYLNREQYGDRPLFHGQYYSSPLDAGNRFSEGRALYSQIDGKYVVTHHRYSANYDPKFTGIFPRMWSTMDPTHADEYVSWGKVKGTRIQHRNERGETEVIVKPTFAENMRFFFNYQVNFMYWRYFMWNFVGRQNDIQGHGSILHGNWLSGIKFIDEARLGDQDNLPAQLANNKARNTYYFLPFLLGILGLFFQYNRGKEGKKGLWVVFLLFFLTGLAIVVYLNQYPHQPRERDYAYAGSFYAFAIWIGLGVLAITETLKKYIPETIAAGATGVIALLLVPGIMAAENWDDHDRSGRYTARDFGSNYLETCKPNGVIFTNGDNDTFPLWYNQEVEGVRTDMRVCNLSYLQTDWYIDQMRRKAYESDPLPFSLRSEQYRTGTRDMVYVIDDPRIKRDYIGLKEAVDFIANDNPATKLQQADNAAYIPKKLIKYKVDKEAVIRNKVVRPEDYDKIVDEIVIDLSGKNMLSKDEMMILDLLATNNWERPIYWAITVGRSKYMNLQDYFQTEGFAYRFVPIRSESSPQQLQFGRVETELMYNNLMDKFKWGGMNNPDIYLDETNTRMMTNIRNSFNRLASALIEEGKKDSAIAVVDRCNELIPHEIISYEYFALNLADNYFKAGATDKGVEMIEKAFDNFNDELNYYFALDTKHRLTKGVGEEIQRNMFYIQNMERVARTAGQTELAQKLSEALQAYFQAYGGGNS</sequence>
<evidence type="ECO:0000313" key="3">
    <source>
        <dbReference type="Proteomes" id="UP001145087"/>
    </source>
</evidence>
<feature type="transmembrane region" description="Helical" evidence="1">
    <location>
        <begin position="52"/>
        <end position="69"/>
    </location>
</feature>
<feature type="transmembrane region" description="Helical" evidence="1">
    <location>
        <begin position="112"/>
        <end position="132"/>
    </location>
</feature>
<feature type="transmembrane region" description="Helical" evidence="1">
    <location>
        <begin position="76"/>
        <end position="100"/>
    </location>
</feature>
<feature type="transmembrane region" description="Helical" evidence="1">
    <location>
        <begin position="215"/>
        <end position="234"/>
    </location>
</feature>
<evidence type="ECO:0000256" key="1">
    <source>
        <dbReference type="SAM" id="Phobius"/>
    </source>
</evidence>
<gene>
    <name evidence="2" type="ORF">OU798_15805</name>
</gene>
<feature type="transmembrane region" description="Helical" evidence="1">
    <location>
        <begin position="562"/>
        <end position="582"/>
    </location>
</feature>
<feature type="transmembrane region" description="Helical" evidence="1">
    <location>
        <begin position="254"/>
        <end position="277"/>
    </location>
</feature>
<dbReference type="RefSeq" id="WP_343334148.1">
    <property type="nucleotide sequence ID" value="NZ_JAPOHD010000029.1"/>
</dbReference>
<feature type="transmembrane region" description="Helical" evidence="1">
    <location>
        <begin position="594"/>
        <end position="613"/>
    </location>
</feature>
<comment type="caution">
    <text evidence="2">The sequence shown here is derived from an EMBL/GenBank/DDBJ whole genome shotgun (WGS) entry which is preliminary data.</text>
</comment>
<evidence type="ECO:0000313" key="2">
    <source>
        <dbReference type="EMBL" id="MCY1721819.1"/>
    </source>
</evidence>
<feature type="transmembrane region" description="Helical" evidence="1">
    <location>
        <begin position="504"/>
        <end position="520"/>
    </location>
</feature>
<reference evidence="2" key="1">
    <citation type="submission" date="2022-11" db="EMBL/GenBank/DDBJ databases">
        <title>Marilongibacter aestuarii gen. nov., sp. nov., isolated from tidal flat sediment.</title>
        <authorList>
            <person name="Jiayan W."/>
        </authorList>
    </citation>
    <scope>NUCLEOTIDE SEQUENCE</scope>
    <source>
        <strain evidence="2">Z1-6</strain>
    </source>
</reference>
<keyword evidence="1" id="KW-1133">Transmembrane helix</keyword>
<feature type="transmembrane region" description="Helical" evidence="1">
    <location>
        <begin position="144"/>
        <end position="162"/>
    </location>
</feature>
<dbReference type="PANTHER" id="PTHR16214:SF3">
    <property type="entry name" value="TRANSMEMBRANE PROTEIN 260"/>
    <property type="match status" value="1"/>
</dbReference>
<dbReference type="AlphaFoldDB" id="A0A9X3F774"/>
<dbReference type="PANTHER" id="PTHR16214">
    <property type="entry name" value="TRANSMEMBRANE PROTEIN 260"/>
    <property type="match status" value="1"/>
</dbReference>
<proteinExistence type="predicted"/>
<keyword evidence="3" id="KW-1185">Reference proteome</keyword>
<dbReference type="InterPro" id="IPR021280">
    <property type="entry name" value="TMEM260-like"/>
</dbReference>
<keyword evidence="1" id="KW-0472">Membrane</keyword>
<accession>A0A9X3F774</accession>
<dbReference type="EMBL" id="JAPOHD010000029">
    <property type="protein sequence ID" value="MCY1721819.1"/>
    <property type="molecule type" value="Genomic_DNA"/>
</dbReference>
<protein>
    <submittedName>
        <fullName evidence="2">DUF2723 domain-containing protein</fullName>
    </submittedName>
</protein>